<dbReference type="AlphaFoldDB" id="A0A803Q741"/>
<sequence length="102" mass="11602">MIFCLEAMLGTRYQENTMQVANISKLESDLTSCEEKLKAALDDQQSIRDEYIGLSSELIYEFKLRNSNANLSYMSNVVFLESTLAQGKVLFESMLKAYQTPV</sequence>
<proteinExistence type="predicted"/>
<organism evidence="1 2">
    <name type="scientific">Cannabis sativa</name>
    <name type="common">Hemp</name>
    <name type="synonym">Marijuana</name>
    <dbReference type="NCBI Taxonomy" id="3483"/>
    <lineage>
        <taxon>Eukaryota</taxon>
        <taxon>Viridiplantae</taxon>
        <taxon>Streptophyta</taxon>
        <taxon>Embryophyta</taxon>
        <taxon>Tracheophyta</taxon>
        <taxon>Spermatophyta</taxon>
        <taxon>Magnoliopsida</taxon>
        <taxon>eudicotyledons</taxon>
        <taxon>Gunneridae</taxon>
        <taxon>Pentapetalae</taxon>
        <taxon>rosids</taxon>
        <taxon>fabids</taxon>
        <taxon>Rosales</taxon>
        <taxon>Cannabaceae</taxon>
        <taxon>Cannabis</taxon>
    </lineage>
</organism>
<name>A0A803Q741_CANSA</name>
<accession>A0A803Q741</accession>
<dbReference type="EnsemblPlants" id="evm.model.07.945">
    <property type="protein sequence ID" value="cds.evm.model.07.945"/>
    <property type="gene ID" value="evm.TU.07.945"/>
</dbReference>
<evidence type="ECO:0000313" key="1">
    <source>
        <dbReference type="EnsemblPlants" id="cds.evm.model.07.945"/>
    </source>
</evidence>
<protein>
    <submittedName>
        <fullName evidence="1">Uncharacterized protein</fullName>
    </submittedName>
</protein>
<reference evidence="1" key="1">
    <citation type="submission" date="2018-11" db="EMBL/GenBank/DDBJ databases">
        <authorList>
            <person name="Grassa J C."/>
        </authorList>
    </citation>
    <scope>NUCLEOTIDE SEQUENCE [LARGE SCALE GENOMIC DNA]</scope>
</reference>
<keyword evidence="2" id="KW-1185">Reference proteome</keyword>
<dbReference type="EMBL" id="UZAU01000650">
    <property type="status" value="NOT_ANNOTATED_CDS"/>
    <property type="molecule type" value="Genomic_DNA"/>
</dbReference>
<dbReference type="Proteomes" id="UP000596661">
    <property type="component" value="Chromosome 7"/>
</dbReference>
<reference evidence="1" key="2">
    <citation type="submission" date="2021-03" db="UniProtKB">
        <authorList>
            <consortium name="EnsemblPlants"/>
        </authorList>
    </citation>
    <scope>IDENTIFICATION</scope>
</reference>
<dbReference type="Gramene" id="evm.model.07.945">
    <property type="protein sequence ID" value="cds.evm.model.07.945"/>
    <property type="gene ID" value="evm.TU.07.945"/>
</dbReference>
<evidence type="ECO:0000313" key="2">
    <source>
        <dbReference type="Proteomes" id="UP000596661"/>
    </source>
</evidence>